<keyword evidence="7 12" id="KW-0472">Membrane</keyword>
<dbReference type="Pfam" id="PF13490">
    <property type="entry name" value="zf-HC2"/>
    <property type="match status" value="1"/>
</dbReference>
<evidence type="ECO:0000313" key="16">
    <source>
        <dbReference type="Proteomes" id="UP000199503"/>
    </source>
</evidence>
<evidence type="ECO:0000256" key="11">
    <source>
        <dbReference type="SAM" id="MobiDB-lite"/>
    </source>
</evidence>
<feature type="domain" description="Putative zinc-finger" evidence="14">
    <location>
        <begin position="42"/>
        <end position="66"/>
    </location>
</feature>
<gene>
    <name evidence="15" type="ORF">SAMN04488000_107175</name>
</gene>
<proteinExistence type="predicted"/>
<evidence type="ECO:0000259" key="14">
    <source>
        <dbReference type="Pfam" id="PF13490"/>
    </source>
</evidence>
<feature type="transmembrane region" description="Helical" evidence="12">
    <location>
        <begin position="125"/>
        <end position="146"/>
    </location>
</feature>
<feature type="region of interest" description="Disordered" evidence="11">
    <location>
        <begin position="1"/>
        <end position="38"/>
    </location>
</feature>
<dbReference type="PANTHER" id="PTHR37461">
    <property type="entry name" value="ANTI-SIGMA-K FACTOR RSKA"/>
    <property type="match status" value="1"/>
</dbReference>
<sequence length="266" mass="27126">MVSTSDSNFTAPGSNPVIGRFRTSTVNPGMTRALDPHLPTGAHALGALPDAERTEFEAHLSGCPSCTAELAGLQHTAARLGAAVAQAVPGDLRPRVLDAVRFARQIPAVTEISAVSSRRQGLRRAAALISVACVAAAVVAGTYGALSTSTVTPVATAPRTRVGDLLAAPDLRLVAGRSRGTVAMSSSRDEMLFLAEHLPPLPRGRVYQLWLVDGHGPRSAGTSQAGAVISLLTSGVNGATEALLTVEPVGGSPGPTGSPVVSVDLH</sequence>
<dbReference type="GO" id="GO:0005886">
    <property type="term" value="C:plasma membrane"/>
    <property type="evidence" value="ECO:0007669"/>
    <property type="project" value="UniProtKB-SubCell"/>
</dbReference>
<keyword evidence="6" id="KW-0805">Transcription regulation</keyword>
<organism evidence="15 16">
    <name type="scientific">Lentzea albida</name>
    <dbReference type="NCBI Taxonomy" id="65499"/>
    <lineage>
        <taxon>Bacteria</taxon>
        <taxon>Bacillati</taxon>
        <taxon>Actinomycetota</taxon>
        <taxon>Actinomycetes</taxon>
        <taxon>Pseudonocardiales</taxon>
        <taxon>Pseudonocardiaceae</taxon>
        <taxon>Lentzea</taxon>
    </lineage>
</organism>
<keyword evidence="4 12" id="KW-0812">Transmembrane</keyword>
<dbReference type="InterPro" id="IPR041916">
    <property type="entry name" value="Anti_sigma_zinc_sf"/>
</dbReference>
<evidence type="ECO:0000256" key="7">
    <source>
        <dbReference type="ARBA" id="ARBA00023136"/>
    </source>
</evidence>
<keyword evidence="8" id="KW-0804">Transcription</keyword>
<evidence type="ECO:0000313" key="15">
    <source>
        <dbReference type="EMBL" id="SER26164.1"/>
    </source>
</evidence>
<comment type="subcellular location">
    <subcellularLocation>
        <location evidence="2">Cell membrane</location>
    </subcellularLocation>
    <subcellularLocation>
        <location evidence="1">Membrane</location>
        <topology evidence="1">Single-pass membrane protein</topology>
    </subcellularLocation>
</comment>
<evidence type="ECO:0000256" key="5">
    <source>
        <dbReference type="ARBA" id="ARBA00022989"/>
    </source>
</evidence>
<evidence type="ECO:0000256" key="10">
    <source>
        <dbReference type="ARBA" id="ARBA00030803"/>
    </source>
</evidence>
<evidence type="ECO:0000256" key="12">
    <source>
        <dbReference type="SAM" id="Phobius"/>
    </source>
</evidence>
<dbReference type="InterPro" id="IPR018764">
    <property type="entry name" value="RskA_C"/>
</dbReference>
<evidence type="ECO:0000256" key="8">
    <source>
        <dbReference type="ARBA" id="ARBA00023163"/>
    </source>
</evidence>
<protein>
    <recommendedName>
        <fullName evidence="10">Regulator of SigK</fullName>
    </recommendedName>
    <alternativeName>
        <fullName evidence="9">Sigma-K anti-sigma factor RskA</fullName>
    </alternativeName>
</protein>
<dbReference type="Gene3D" id="1.10.10.1320">
    <property type="entry name" value="Anti-sigma factor, zinc-finger domain"/>
    <property type="match status" value="1"/>
</dbReference>
<feature type="domain" description="Anti-sigma K factor RskA C-terminal" evidence="13">
    <location>
        <begin position="130"/>
        <end position="257"/>
    </location>
</feature>
<reference evidence="16" key="1">
    <citation type="submission" date="2016-10" db="EMBL/GenBank/DDBJ databases">
        <authorList>
            <person name="Varghese N."/>
            <person name="Submissions S."/>
        </authorList>
    </citation>
    <scope>NUCLEOTIDE SEQUENCE [LARGE SCALE GENOMIC DNA]</scope>
    <source>
        <strain evidence="16">DSM 44437</strain>
    </source>
</reference>
<evidence type="ECO:0000256" key="2">
    <source>
        <dbReference type="ARBA" id="ARBA00004236"/>
    </source>
</evidence>
<keyword evidence="16" id="KW-1185">Reference proteome</keyword>
<dbReference type="Proteomes" id="UP000199503">
    <property type="component" value="Unassembled WGS sequence"/>
</dbReference>
<dbReference type="InterPro" id="IPR051474">
    <property type="entry name" value="Anti-sigma-K/W_factor"/>
</dbReference>
<dbReference type="AlphaFoldDB" id="A0A1H9MR30"/>
<evidence type="ECO:0000256" key="6">
    <source>
        <dbReference type="ARBA" id="ARBA00023015"/>
    </source>
</evidence>
<dbReference type="PANTHER" id="PTHR37461:SF1">
    <property type="entry name" value="ANTI-SIGMA-K FACTOR RSKA"/>
    <property type="match status" value="1"/>
</dbReference>
<evidence type="ECO:0000256" key="1">
    <source>
        <dbReference type="ARBA" id="ARBA00004167"/>
    </source>
</evidence>
<evidence type="ECO:0000256" key="4">
    <source>
        <dbReference type="ARBA" id="ARBA00022692"/>
    </source>
</evidence>
<evidence type="ECO:0000256" key="3">
    <source>
        <dbReference type="ARBA" id="ARBA00022475"/>
    </source>
</evidence>
<dbReference type="STRING" id="65499.SAMN04488000_107175"/>
<dbReference type="InterPro" id="IPR027383">
    <property type="entry name" value="Znf_put"/>
</dbReference>
<dbReference type="Pfam" id="PF10099">
    <property type="entry name" value="RskA_C"/>
    <property type="match status" value="1"/>
</dbReference>
<dbReference type="GO" id="GO:0006417">
    <property type="term" value="P:regulation of translation"/>
    <property type="evidence" value="ECO:0007669"/>
    <property type="project" value="TreeGrafter"/>
</dbReference>
<keyword evidence="3" id="KW-1003">Cell membrane</keyword>
<evidence type="ECO:0000259" key="13">
    <source>
        <dbReference type="Pfam" id="PF10099"/>
    </source>
</evidence>
<dbReference type="EMBL" id="FOFV01000007">
    <property type="protein sequence ID" value="SER26164.1"/>
    <property type="molecule type" value="Genomic_DNA"/>
</dbReference>
<keyword evidence="5 12" id="KW-1133">Transmembrane helix</keyword>
<feature type="compositionally biased region" description="Low complexity" evidence="11">
    <location>
        <begin position="255"/>
        <end position="266"/>
    </location>
</feature>
<feature type="region of interest" description="Disordered" evidence="11">
    <location>
        <begin position="247"/>
        <end position="266"/>
    </location>
</feature>
<dbReference type="GO" id="GO:0016989">
    <property type="term" value="F:sigma factor antagonist activity"/>
    <property type="evidence" value="ECO:0007669"/>
    <property type="project" value="TreeGrafter"/>
</dbReference>
<accession>A0A1H9MR30</accession>
<name>A0A1H9MR30_9PSEU</name>
<feature type="compositionally biased region" description="Polar residues" evidence="11">
    <location>
        <begin position="1"/>
        <end position="13"/>
    </location>
</feature>
<evidence type="ECO:0000256" key="9">
    <source>
        <dbReference type="ARBA" id="ARBA00029829"/>
    </source>
</evidence>